<protein>
    <submittedName>
        <fullName evidence="1">Uncharacterized protein</fullName>
    </submittedName>
</protein>
<evidence type="ECO:0000313" key="1">
    <source>
        <dbReference type="EMBL" id="MDN2481651.1"/>
    </source>
</evidence>
<dbReference type="RefSeq" id="WP_289961732.1">
    <property type="nucleotide sequence ID" value="NZ_JAUEOZ010000001.1"/>
</dbReference>
<comment type="caution">
    <text evidence="1">The sequence shown here is derived from an EMBL/GenBank/DDBJ whole genome shotgun (WGS) entry which is preliminary data.</text>
</comment>
<keyword evidence="2" id="KW-1185">Reference proteome</keyword>
<dbReference type="EMBL" id="JAUEOZ010000001">
    <property type="protein sequence ID" value="MDN2481651.1"/>
    <property type="molecule type" value="Genomic_DNA"/>
</dbReference>
<sequence>MKTELRTQDALSQLKGLQDHYKRLTENSLNRGNVTKARIHSEQATAVGNAIHELQLLAAQ</sequence>
<name>A0ABT7Y0Z0_9VIBR</name>
<proteinExistence type="predicted"/>
<gene>
    <name evidence="1" type="ORF">QWJ08_09605</name>
</gene>
<evidence type="ECO:0000313" key="2">
    <source>
        <dbReference type="Proteomes" id="UP001169719"/>
    </source>
</evidence>
<dbReference type="Proteomes" id="UP001169719">
    <property type="component" value="Unassembled WGS sequence"/>
</dbReference>
<accession>A0ABT7Y0Z0</accession>
<reference evidence="1" key="1">
    <citation type="submission" date="2024-05" db="EMBL/GenBank/DDBJ databases">
        <title>Genome Sequences of Four Agar- Degrading Marine Bacteria.</title>
        <authorList>
            <person name="Phillips E.K."/>
            <person name="Shaffer J.C."/>
            <person name="Henson M.W."/>
            <person name="Temperton B."/>
            <person name="Thrash C.J."/>
            <person name="Martin M.O."/>
        </authorList>
    </citation>
    <scope>NUCLEOTIDE SEQUENCE</scope>
    <source>
        <strain evidence="1">EKP203</strain>
    </source>
</reference>
<organism evidence="1 2">
    <name type="scientific">Vibrio agarivorans</name>
    <dbReference type="NCBI Taxonomy" id="153622"/>
    <lineage>
        <taxon>Bacteria</taxon>
        <taxon>Pseudomonadati</taxon>
        <taxon>Pseudomonadota</taxon>
        <taxon>Gammaproteobacteria</taxon>
        <taxon>Vibrionales</taxon>
        <taxon>Vibrionaceae</taxon>
        <taxon>Vibrio</taxon>
    </lineage>
</organism>